<feature type="region of interest" description="Disordered" evidence="1">
    <location>
        <begin position="186"/>
        <end position="249"/>
    </location>
</feature>
<reference evidence="2 3" key="1">
    <citation type="journal article" date="2010" name="Proc. Natl. Acad. Sci. U.S.A.">
        <title>Insights into evolution of multicellular fungi from the assembled chromosomes of the mushroom Coprinopsis cinerea (Coprinus cinereus).</title>
        <authorList>
            <person name="Stajich J.E."/>
            <person name="Wilke S.K."/>
            <person name="Ahren D."/>
            <person name="Au C.H."/>
            <person name="Birren B.W."/>
            <person name="Borodovsky M."/>
            <person name="Burns C."/>
            <person name="Canback B."/>
            <person name="Casselton L.A."/>
            <person name="Cheng C.K."/>
            <person name="Deng J."/>
            <person name="Dietrich F.S."/>
            <person name="Fargo D.C."/>
            <person name="Farman M.L."/>
            <person name="Gathman A.C."/>
            <person name="Goldberg J."/>
            <person name="Guigo R."/>
            <person name="Hoegger P.J."/>
            <person name="Hooker J.B."/>
            <person name="Huggins A."/>
            <person name="James T.Y."/>
            <person name="Kamada T."/>
            <person name="Kilaru S."/>
            <person name="Kodira C."/>
            <person name="Kues U."/>
            <person name="Kupfer D."/>
            <person name="Kwan H.S."/>
            <person name="Lomsadze A."/>
            <person name="Li W."/>
            <person name="Lilly W.W."/>
            <person name="Ma L.J."/>
            <person name="Mackey A.J."/>
            <person name="Manning G."/>
            <person name="Martin F."/>
            <person name="Muraguchi H."/>
            <person name="Natvig D.O."/>
            <person name="Palmerini H."/>
            <person name="Ramesh M.A."/>
            <person name="Rehmeyer C.J."/>
            <person name="Roe B.A."/>
            <person name="Shenoy N."/>
            <person name="Stanke M."/>
            <person name="Ter-Hovhannisyan V."/>
            <person name="Tunlid A."/>
            <person name="Velagapudi R."/>
            <person name="Vision T.J."/>
            <person name="Zeng Q."/>
            <person name="Zolan M.E."/>
            <person name="Pukkila P.J."/>
        </authorList>
    </citation>
    <scope>NUCLEOTIDE SEQUENCE [LARGE SCALE GENOMIC DNA]</scope>
    <source>
        <strain evidence="3">Okayama-7 / 130 / ATCC MYA-4618 / FGSC 9003</strain>
    </source>
</reference>
<dbReference type="GeneID" id="6017010"/>
<dbReference type="AlphaFoldDB" id="A8PCD9"/>
<dbReference type="VEuPathDB" id="FungiDB:CC1G_05259"/>
<dbReference type="RefSeq" id="XP_001840373.2">
    <property type="nucleotide sequence ID" value="XM_001840321.2"/>
</dbReference>
<evidence type="ECO:0000313" key="3">
    <source>
        <dbReference type="Proteomes" id="UP000001861"/>
    </source>
</evidence>
<dbReference type="HOGENOM" id="CLU_507136_0_0_1"/>
<feature type="compositionally biased region" description="Low complexity" evidence="1">
    <location>
        <begin position="229"/>
        <end position="247"/>
    </location>
</feature>
<dbReference type="InParanoid" id="A8PCD9"/>
<dbReference type="Proteomes" id="UP000001861">
    <property type="component" value="Unassembled WGS sequence"/>
</dbReference>
<evidence type="ECO:0000256" key="1">
    <source>
        <dbReference type="SAM" id="MobiDB-lite"/>
    </source>
</evidence>
<dbReference type="OMA" id="LMHEPEA"/>
<dbReference type="SUPFAM" id="SSF52047">
    <property type="entry name" value="RNI-like"/>
    <property type="match status" value="1"/>
</dbReference>
<organism evidence="2 3">
    <name type="scientific">Coprinopsis cinerea (strain Okayama-7 / 130 / ATCC MYA-4618 / FGSC 9003)</name>
    <name type="common">Inky cap fungus</name>
    <name type="synonym">Hormographiella aspergillata</name>
    <dbReference type="NCBI Taxonomy" id="240176"/>
    <lineage>
        <taxon>Eukaryota</taxon>
        <taxon>Fungi</taxon>
        <taxon>Dikarya</taxon>
        <taxon>Basidiomycota</taxon>
        <taxon>Agaricomycotina</taxon>
        <taxon>Agaricomycetes</taxon>
        <taxon>Agaricomycetidae</taxon>
        <taxon>Agaricales</taxon>
        <taxon>Agaricineae</taxon>
        <taxon>Psathyrellaceae</taxon>
        <taxon>Coprinopsis</taxon>
    </lineage>
</organism>
<proteinExistence type="predicted"/>
<dbReference type="OrthoDB" id="2789810at2759"/>
<dbReference type="EMBL" id="AACS02000011">
    <property type="protein sequence ID" value="EAU81429.2"/>
    <property type="molecule type" value="Genomic_DNA"/>
</dbReference>
<feature type="region of interest" description="Disordered" evidence="1">
    <location>
        <begin position="1"/>
        <end position="68"/>
    </location>
</feature>
<keyword evidence="3" id="KW-1185">Reference proteome</keyword>
<feature type="compositionally biased region" description="Polar residues" evidence="1">
    <location>
        <begin position="1"/>
        <end position="23"/>
    </location>
</feature>
<dbReference type="InterPro" id="IPR032675">
    <property type="entry name" value="LRR_dom_sf"/>
</dbReference>
<feature type="compositionally biased region" description="Low complexity" evidence="1">
    <location>
        <begin position="201"/>
        <end position="220"/>
    </location>
</feature>
<protein>
    <submittedName>
        <fullName evidence="2">Uncharacterized protein</fullName>
    </submittedName>
</protein>
<accession>A8PCD9</accession>
<gene>
    <name evidence="2" type="ORF">CC1G_05259</name>
</gene>
<sequence>MSIPTMAQLQHVQSSAQTNSASGVGSRDIVPPTQTQTQARPGPLPRRLPRKSILKSQRPSLQLNNSLRPLPESITDRFPLELVKLVLHWVVALGSNVPSSPIDYPMRPPNPTLIACSLVCRAWVPLCRTHYTPRLTVTPSNASQFLDLVNGETSGHLTIGQSIKHLVVQKQENVVDHFFLVGTNGTGMSNNRGPTSPGGCSRSSSISSASSSASSDSSASGLRSPYRDTSSPASSSSSLTSQSSSTSLRKPGYDLTDILSVATTRLPSIIKLTLQKAYNQTSQIASYIASFADLEELELRSFEFGTFSDLAAVISAQQGLKRLALTDIAWGPPSSEDSDHGHRPPPNLQTLELFMAHQSHLFEWMFKAPSTEPYTPKISSVDIGGIMQLEDAIAVSRFLRKLGPHLKHLSLYSPSRISQVNLVHNTNLESLTISHLQIAPPSPLPDSRPRSDAVCTILSQLCAPNLTRISLQLIITDPDSFSCIDWKKVSEMLRQPRFRKLEVMEFKMSPRWGKWMMAMVGREVPELVESGILTFGG</sequence>
<comment type="caution">
    <text evidence="2">The sequence shown here is derived from an EMBL/GenBank/DDBJ whole genome shotgun (WGS) entry which is preliminary data.</text>
</comment>
<name>A8PCD9_COPC7</name>
<evidence type="ECO:0000313" key="2">
    <source>
        <dbReference type="EMBL" id="EAU81429.2"/>
    </source>
</evidence>
<feature type="compositionally biased region" description="Polar residues" evidence="1">
    <location>
        <begin position="54"/>
        <end position="67"/>
    </location>
</feature>
<dbReference type="KEGG" id="cci:CC1G_05259"/>
<dbReference type="Gene3D" id="3.80.10.10">
    <property type="entry name" value="Ribonuclease Inhibitor"/>
    <property type="match status" value="1"/>
</dbReference>